<name>A0A1I7T2E7_9PELO</name>
<dbReference type="InterPro" id="IPR032675">
    <property type="entry name" value="LRR_dom_sf"/>
</dbReference>
<dbReference type="Gene3D" id="3.80.10.10">
    <property type="entry name" value="Ribonuclease Inhibitor"/>
    <property type="match status" value="3"/>
</dbReference>
<dbReference type="WBParaSite" id="Csp11.Scaffold478.g1768.t1">
    <property type="protein sequence ID" value="Csp11.Scaffold478.g1768.t1"/>
    <property type="gene ID" value="Csp11.Scaffold478.g1768"/>
</dbReference>
<evidence type="ECO:0000313" key="8">
    <source>
        <dbReference type="WBParaSite" id="Csp11.Scaffold478.g1768.t1"/>
    </source>
</evidence>
<evidence type="ECO:0000256" key="2">
    <source>
        <dbReference type="ARBA" id="ARBA00022729"/>
    </source>
</evidence>
<dbReference type="InterPro" id="IPR000483">
    <property type="entry name" value="Cys-rich_flank_reg_C"/>
</dbReference>
<feature type="transmembrane region" description="Helical" evidence="4">
    <location>
        <begin position="621"/>
        <end position="646"/>
    </location>
</feature>
<dbReference type="SMART" id="SM00369">
    <property type="entry name" value="LRR_TYP"/>
    <property type="match status" value="7"/>
</dbReference>
<dbReference type="InterPro" id="IPR001611">
    <property type="entry name" value="Leu-rich_rpt"/>
</dbReference>
<evidence type="ECO:0000256" key="3">
    <source>
        <dbReference type="ARBA" id="ARBA00022737"/>
    </source>
</evidence>
<evidence type="ECO:0000256" key="5">
    <source>
        <dbReference type="SAM" id="SignalP"/>
    </source>
</evidence>
<dbReference type="PANTHER" id="PTHR45617:SF170">
    <property type="entry name" value="MIP14966P"/>
    <property type="match status" value="1"/>
</dbReference>
<dbReference type="PROSITE" id="PS51450">
    <property type="entry name" value="LRR"/>
    <property type="match status" value="5"/>
</dbReference>
<keyword evidence="2 5" id="KW-0732">Signal</keyword>
<keyword evidence="4" id="KW-1133">Transmembrane helix</keyword>
<organism evidence="7 8">
    <name type="scientific">Caenorhabditis tropicalis</name>
    <dbReference type="NCBI Taxonomy" id="1561998"/>
    <lineage>
        <taxon>Eukaryota</taxon>
        <taxon>Metazoa</taxon>
        <taxon>Ecdysozoa</taxon>
        <taxon>Nematoda</taxon>
        <taxon>Chromadorea</taxon>
        <taxon>Rhabditida</taxon>
        <taxon>Rhabditina</taxon>
        <taxon>Rhabditomorpha</taxon>
        <taxon>Rhabditoidea</taxon>
        <taxon>Rhabditidae</taxon>
        <taxon>Peloderinae</taxon>
        <taxon>Caenorhabditis</taxon>
    </lineage>
</organism>
<protein>
    <submittedName>
        <fullName evidence="8">LRRCT domain-containing protein</fullName>
    </submittedName>
</protein>
<reference evidence="8" key="1">
    <citation type="submission" date="2016-11" db="UniProtKB">
        <authorList>
            <consortium name="WormBaseParasite"/>
        </authorList>
    </citation>
    <scope>IDENTIFICATION</scope>
</reference>
<keyword evidence="7" id="KW-1185">Reference proteome</keyword>
<evidence type="ECO:0000256" key="1">
    <source>
        <dbReference type="ARBA" id="ARBA00022614"/>
    </source>
</evidence>
<dbReference type="eggNOG" id="KOG0619">
    <property type="taxonomic scope" value="Eukaryota"/>
</dbReference>
<dbReference type="SMART" id="SM00082">
    <property type="entry name" value="LRRCT"/>
    <property type="match status" value="1"/>
</dbReference>
<evidence type="ECO:0000313" key="7">
    <source>
        <dbReference type="Proteomes" id="UP000095282"/>
    </source>
</evidence>
<keyword evidence="4" id="KW-0472">Membrane</keyword>
<feature type="signal peptide" evidence="5">
    <location>
        <begin position="1"/>
        <end position="31"/>
    </location>
</feature>
<dbReference type="PANTHER" id="PTHR45617">
    <property type="entry name" value="LEUCINE RICH REPEAT FAMILY PROTEIN"/>
    <property type="match status" value="1"/>
</dbReference>
<keyword evidence="1" id="KW-0433">Leucine-rich repeat</keyword>
<dbReference type="AlphaFoldDB" id="A0A1I7T2E7"/>
<evidence type="ECO:0000256" key="4">
    <source>
        <dbReference type="SAM" id="Phobius"/>
    </source>
</evidence>
<dbReference type="SMART" id="SM00364">
    <property type="entry name" value="LRR_BAC"/>
    <property type="match status" value="5"/>
</dbReference>
<proteinExistence type="predicted"/>
<accession>A0A1I7T2E7</accession>
<keyword evidence="4" id="KW-0812">Transmembrane</keyword>
<dbReference type="PRINTS" id="PR00019">
    <property type="entry name" value="LEURICHRPT"/>
</dbReference>
<dbReference type="Pfam" id="PF13855">
    <property type="entry name" value="LRR_8"/>
    <property type="match status" value="3"/>
</dbReference>
<dbReference type="InterPro" id="IPR003591">
    <property type="entry name" value="Leu-rich_rpt_typical-subtyp"/>
</dbReference>
<dbReference type="Proteomes" id="UP000095282">
    <property type="component" value="Unplaced"/>
</dbReference>
<dbReference type="Pfam" id="PF00560">
    <property type="entry name" value="LRR_1"/>
    <property type="match status" value="1"/>
</dbReference>
<feature type="domain" description="LRRCT" evidence="6">
    <location>
        <begin position="566"/>
        <end position="615"/>
    </location>
</feature>
<feature type="chain" id="PRO_5009306977" evidence="5">
    <location>
        <begin position="32"/>
        <end position="669"/>
    </location>
</feature>
<sequence length="669" mass="75875">MKSARKRTSHSIEMRIFVLLFFTTIFPSVRADLCAHCDCDFLSHTVVCNRPSLLVRTVSMLPNIQQLHLNSLNLPQPPHFLFHPNLRVLRMSRCGMHEVPGSTFLPLPGLEVIDLSNNHLETLPPTVLRSLKFLRVLILTNNRISNLDQLAWILAPEVVLEQLDLSGNPIAIATSMSVFPPVRQLFLSETRMESVNETAIMFKKLPGKCEKDVCRHIPIHNLNISILTTIDLSSNRDLEIDLGALNVFSNATYVDLSNTRLPIGFEEWLERKSRVKSLNISHCQIPLHEDTWTSCGQFLHSMDISGIGAKRLRLSRFCPIRTVFARDNLISNIYIDSVSIESLHLERNMFSEFPIPPPGVELTELHTLSLSHNLMTSLPPHALQSYPNLQHFDVSNNQLSEIDPQAFPSIGLGLISLDLSSNQLSSLPHPILPSLLLLDLSSNTISHLDPHFFKGLPMLQQLRISSNPTLFSRCPNHESPCWSDHLDELTSLVDLDISNSGLEFSLHLRHLRTLKSLLLRGNEIRVIDAKSLPENLRTLDLGENRLQFTSNFSKLDYLKDLRVDQNPLRCDCSLYDIVPHLLNQSQISDPLLYYCFSGSWQYPLLPYLASVKPCIDTTRNFYSVLITTFIIAFAIVGSLIGGFLIYRKYAERANFVYKRISLMESPVRL</sequence>
<dbReference type="SUPFAM" id="SSF52058">
    <property type="entry name" value="L domain-like"/>
    <property type="match status" value="2"/>
</dbReference>
<keyword evidence="3" id="KW-0677">Repeat</keyword>
<dbReference type="STRING" id="1561998.A0A1I7T2E7"/>
<evidence type="ECO:0000259" key="6">
    <source>
        <dbReference type="SMART" id="SM00082"/>
    </source>
</evidence>